<reference evidence="1" key="2">
    <citation type="journal article" date="2021" name="PeerJ">
        <title>Extensive microbial diversity within the chicken gut microbiome revealed by metagenomics and culture.</title>
        <authorList>
            <person name="Gilroy R."/>
            <person name="Ravi A."/>
            <person name="Getino M."/>
            <person name="Pursley I."/>
            <person name="Horton D.L."/>
            <person name="Alikhan N.F."/>
            <person name="Baker D."/>
            <person name="Gharbi K."/>
            <person name="Hall N."/>
            <person name="Watson M."/>
            <person name="Adriaenssens E.M."/>
            <person name="Foster-Nyarko E."/>
            <person name="Jarju S."/>
            <person name="Secka A."/>
            <person name="Antonio M."/>
            <person name="Oren A."/>
            <person name="Chaudhuri R.R."/>
            <person name="La Ragione R."/>
            <person name="Hildebrand F."/>
            <person name="Pallen M.J."/>
        </authorList>
    </citation>
    <scope>NUCLEOTIDE SEQUENCE</scope>
    <source>
        <strain evidence="1">CHK193-30670</strain>
    </source>
</reference>
<reference evidence="1" key="1">
    <citation type="submission" date="2020-10" db="EMBL/GenBank/DDBJ databases">
        <authorList>
            <person name="Gilroy R."/>
        </authorList>
    </citation>
    <scope>NUCLEOTIDE SEQUENCE</scope>
    <source>
        <strain evidence="1">CHK193-30670</strain>
    </source>
</reference>
<evidence type="ECO:0000313" key="1">
    <source>
        <dbReference type="EMBL" id="HIU39793.1"/>
    </source>
</evidence>
<name>A0A9D1LGH5_9FIRM</name>
<dbReference type="EMBL" id="DVMT01000010">
    <property type="protein sequence ID" value="HIU39793.1"/>
    <property type="molecule type" value="Genomic_DNA"/>
</dbReference>
<evidence type="ECO:0000313" key="2">
    <source>
        <dbReference type="Proteomes" id="UP000824074"/>
    </source>
</evidence>
<dbReference type="AlphaFoldDB" id="A0A9D1LGH5"/>
<gene>
    <name evidence="1" type="ORF">IAB68_00625</name>
</gene>
<accession>A0A9D1LGH5</accession>
<protein>
    <submittedName>
        <fullName evidence="1">Uncharacterized protein</fullName>
    </submittedName>
</protein>
<organism evidence="1 2">
    <name type="scientific">Candidatus Aphodocola excrementigallinarum</name>
    <dbReference type="NCBI Taxonomy" id="2840670"/>
    <lineage>
        <taxon>Bacteria</taxon>
        <taxon>Bacillati</taxon>
        <taxon>Bacillota</taxon>
        <taxon>Bacilli</taxon>
        <taxon>Candidatus Aphodocola</taxon>
    </lineage>
</organism>
<comment type="caution">
    <text evidence="1">The sequence shown here is derived from an EMBL/GenBank/DDBJ whole genome shotgun (WGS) entry which is preliminary data.</text>
</comment>
<dbReference type="Proteomes" id="UP000824074">
    <property type="component" value="Unassembled WGS sequence"/>
</dbReference>
<proteinExistence type="predicted"/>
<sequence length="200" mass="23848">MMMNLDKIISNFISGTIELNDVIEKNDISYFSLVKLIKNYCYSNKIPIVKDISYRLNTPIREMLDLRSHGMSYRKLAEKYKCTSDAIRQGLIKYCEEKNIDFPEVNRGPKKKKIPMKEIYELKSQGLTYKEIAEEYNCGIMTIIRRLKEYEEELVLRNKYLEILLQDFTRIKDDILNKTIGSFYDDKENKKQDDYSFIKR</sequence>